<keyword evidence="2" id="KW-0472">Membrane</keyword>
<keyword evidence="2" id="KW-1003">Cell membrane</keyword>
<evidence type="ECO:0000256" key="4">
    <source>
        <dbReference type="ARBA" id="ARBA00022679"/>
    </source>
</evidence>
<feature type="domain" description="Protein kinase" evidence="10">
    <location>
        <begin position="28"/>
        <end position="154"/>
    </location>
</feature>
<dbReference type="InterPro" id="IPR017441">
    <property type="entry name" value="Protein_kinase_ATP_BS"/>
</dbReference>
<gene>
    <name evidence="11" type="ORF">VNO77_18869</name>
</gene>
<evidence type="ECO:0000256" key="3">
    <source>
        <dbReference type="ARBA" id="ARBA00022527"/>
    </source>
</evidence>
<dbReference type="PROSITE" id="PS00107">
    <property type="entry name" value="PROTEIN_KINASE_ATP"/>
    <property type="match status" value="1"/>
</dbReference>
<dbReference type="InterPro" id="IPR011009">
    <property type="entry name" value="Kinase-like_dom_sf"/>
</dbReference>
<accession>A0AAN9LLI9</accession>
<dbReference type="Proteomes" id="UP001367508">
    <property type="component" value="Unassembled WGS sequence"/>
</dbReference>
<evidence type="ECO:0000256" key="8">
    <source>
        <dbReference type="PROSITE-ProRule" id="PRU10141"/>
    </source>
</evidence>
<protein>
    <recommendedName>
        <fullName evidence="10">Protein kinase domain-containing protein</fullName>
    </recommendedName>
</protein>
<evidence type="ECO:0000256" key="1">
    <source>
        <dbReference type="ARBA" id="ARBA00004236"/>
    </source>
</evidence>
<dbReference type="GO" id="GO:0005524">
    <property type="term" value="F:ATP binding"/>
    <property type="evidence" value="ECO:0007669"/>
    <property type="project" value="UniProtKB-UniRule"/>
</dbReference>
<keyword evidence="7 8" id="KW-0067">ATP-binding</keyword>
<evidence type="ECO:0000256" key="6">
    <source>
        <dbReference type="ARBA" id="ARBA00022777"/>
    </source>
</evidence>
<comment type="similarity">
    <text evidence="9">Belongs to the protein kinase superfamily.</text>
</comment>
<proteinExistence type="inferred from homology"/>
<evidence type="ECO:0000313" key="11">
    <source>
        <dbReference type="EMBL" id="KAK7338265.1"/>
    </source>
</evidence>
<dbReference type="EMBL" id="JAYMYQ010000004">
    <property type="protein sequence ID" value="KAK7338265.1"/>
    <property type="molecule type" value="Genomic_DNA"/>
</dbReference>
<dbReference type="SUPFAM" id="SSF56112">
    <property type="entry name" value="Protein kinase-like (PK-like)"/>
    <property type="match status" value="1"/>
</dbReference>
<feature type="binding site" evidence="8">
    <location>
        <position position="63"/>
    </location>
    <ligand>
        <name>ATP</name>
        <dbReference type="ChEBI" id="CHEBI:30616"/>
    </ligand>
</feature>
<evidence type="ECO:0000256" key="9">
    <source>
        <dbReference type="RuleBase" id="RU000304"/>
    </source>
</evidence>
<evidence type="ECO:0000259" key="10">
    <source>
        <dbReference type="PROSITE" id="PS50011"/>
    </source>
</evidence>
<evidence type="ECO:0000256" key="2">
    <source>
        <dbReference type="ARBA" id="ARBA00022475"/>
    </source>
</evidence>
<dbReference type="GO" id="GO:0004674">
    <property type="term" value="F:protein serine/threonine kinase activity"/>
    <property type="evidence" value="ECO:0007669"/>
    <property type="project" value="UniProtKB-KW"/>
</dbReference>
<evidence type="ECO:0000256" key="5">
    <source>
        <dbReference type="ARBA" id="ARBA00022741"/>
    </source>
</evidence>
<organism evidence="11 12">
    <name type="scientific">Canavalia gladiata</name>
    <name type="common">Sword bean</name>
    <name type="synonym">Dolichos gladiatus</name>
    <dbReference type="NCBI Taxonomy" id="3824"/>
    <lineage>
        <taxon>Eukaryota</taxon>
        <taxon>Viridiplantae</taxon>
        <taxon>Streptophyta</taxon>
        <taxon>Embryophyta</taxon>
        <taxon>Tracheophyta</taxon>
        <taxon>Spermatophyta</taxon>
        <taxon>Magnoliopsida</taxon>
        <taxon>eudicotyledons</taxon>
        <taxon>Gunneridae</taxon>
        <taxon>Pentapetalae</taxon>
        <taxon>rosids</taxon>
        <taxon>fabids</taxon>
        <taxon>Fabales</taxon>
        <taxon>Fabaceae</taxon>
        <taxon>Papilionoideae</taxon>
        <taxon>50 kb inversion clade</taxon>
        <taxon>NPAAA clade</taxon>
        <taxon>indigoferoid/millettioid clade</taxon>
        <taxon>Phaseoleae</taxon>
        <taxon>Canavalia</taxon>
    </lineage>
</organism>
<keyword evidence="6" id="KW-0418">Kinase</keyword>
<dbReference type="InterPro" id="IPR001245">
    <property type="entry name" value="Ser-Thr/Tyr_kinase_cat_dom"/>
</dbReference>
<keyword evidence="5 8" id="KW-0547">Nucleotide-binding</keyword>
<dbReference type="GO" id="GO:0005886">
    <property type="term" value="C:plasma membrane"/>
    <property type="evidence" value="ECO:0007669"/>
    <property type="project" value="UniProtKB-SubCell"/>
</dbReference>
<dbReference type="Gene3D" id="3.30.200.20">
    <property type="entry name" value="Phosphorylase Kinase, domain 1"/>
    <property type="match status" value="1"/>
</dbReference>
<dbReference type="PROSITE" id="PS00108">
    <property type="entry name" value="PROTEIN_KINASE_ST"/>
    <property type="match status" value="1"/>
</dbReference>
<reference evidence="11 12" key="1">
    <citation type="submission" date="2024-01" db="EMBL/GenBank/DDBJ databases">
        <title>The genomes of 5 underutilized Papilionoideae crops provide insights into root nodulation and disease resistanc.</title>
        <authorList>
            <person name="Jiang F."/>
        </authorList>
    </citation>
    <scope>NUCLEOTIDE SEQUENCE [LARGE SCALE GENOMIC DNA]</scope>
    <source>
        <strain evidence="11">LVBAO_FW01</strain>
        <tissue evidence="11">Leaves</tissue>
    </source>
</reference>
<dbReference type="PANTHER" id="PTHR45621">
    <property type="entry name" value="OS01G0588500 PROTEIN-RELATED"/>
    <property type="match status" value="1"/>
</dbReference>
<name>A0AAN9LLI9_CANGL</name>
<dbReference type="InterPro" id="IPR050823">
    <property type="entry name" value="Plant_Ser_Thr_Prot_Kinase"/>
</dbReference>
<keyword evidence="12" id="KW-1185">Reference proteome</keyword>
<comment type="caution">
    <text evidence="11">The sequence shown here is derived from an EMBL/GenBank/DDBJ whole genome shotgun (WGS) entry which is preliminary data.</text>
</comment>
<dbReference type="Pfam" id="PF07714">
    <property type="entry name" value="PK_Tyr_Ser-Thr"/>
    <property type="match status" value="1"/>
</dbReference>
<dbReference type="AlphaFoldDB" id="A0AAN9LLI9"/>
<comment type="subcellular location">
    <subcellularLocation>
        <location evidence="1">Cell membrane</location>
    </subcellularLocation>
</comment>
<evidence type="ECO:0000313" key="12">
    <source>
        <dbReference type="Proteomes" id="UP001367508"/>
    </source>
</evidence>
<keyword evidence="3 9" id="KW-0723">Serine/threonine-protein kinase</keyword>
<dbReference type="Gene3D" id="1.10.510.10">
    <property type="entry name" value="Transferase(Phosphotransferase) domain 1"/>
    <property type="match status" value="1"/>
</dbReference>
<dbReference type="PROSITE" id="PS50011">
    <property type="entry name" value="PROTEIN_KINASE_DOM"/>
    <property type="match status" value="1"/>
</dbReference>
<sequence length="154" mass="17692">MSDLSNSLVELNLHIFIYQELKEITHNFNKSNFLGEGGFGKVYKAFIYDNLRPRLEAQTVVVKALNLDGKQGHREWLLKHCHLANLIGYCCEDENRLLVYEYIERGNPEEKLFKGIKIAIGVAKGLAFLHEEEKPIIYRDVKAPNILLDVVSPH</sequence>
<dbReference type="InterPro" id="IPR008271">
    <property type="entry name" value="Ser/Thr_kinase_AS"/>
</dbReference>
<keyword evidence="4" id="KW-0808">Transferase</keyword>
<evidence type="ECO:0000256" key="7">
    <source>
        <dbReference type="ARBA" id="ARBA00022840"/>
    </source>
</evidence>
<dbReference type="InterPro" id="IPR000719">
    <property type="entry name" value="Prot_kinase_dom"/>
</dbReference>